<dbReference type="Pfam" id="PF04102">
    <property type="entry name" value="SlyX"/>
    <property type="match status" value="1"/>
</dbReference>
<dbReference type="EMBL" id="FOTO01000005">
    <property type="protein sequence ID" value="SFL70200.1"/>
    <property type="molecule type" value="Genomic_DNA"/>
</dbReference>
<dbReference type="PANTHER" id="PTHR36508">
    <property type="entry name" value="PROTEIN SLYX"/>
    <property type="match status" value="1"/>
</dbReference>
<organism evidence="1 2">
    <name type="scientific">Desulfomicrobium norvegicum (strain DSM 1741 / NCIMB 8310)</name>
    <name type="common">Desulfovibrio baculatus (strain Norway 4)</name>
    <name type="synonym">Desulfovibrio desulfuricans (strain Norway 4)</name>
    <dbReference type="NCBI Taxonomy" id="52561"/>
    <lineage>
        <taxon>Bacteria</taxon>
        <taxon>Pseudomonadati</taxon>
        <taxon>Thermodesulfobacteriota</taxon>
        <taxon>Desulfovibrionia</taxon>
        <taxon>Desulfovibrionales</taxon>
        <taxon>Desulfomicrobiaceae</taxon>
        <taxon>Desulfomicrobium</taxon>
    </lineage>
</organism>
<dbReference type="Proteomes" id="UP000199581">
    <property type="component" value="Unassembled WGS sequence"/>
</dbReference>
<protein>
    <submittedName>
        <fullName evidence="1">SlyX protein</fullName>
    </submittedName>
</protein>
<dbReference type="OrthoDB" id="5472068at2"/>
<name>A0A8G2F5X8_DESNO</name>
<comment type="caution">
    <text evidence="1">The sequence shown here is derived from an EMBL/GenBank/DDBJ whole genome shotgun (WGS) entry which is preliminary data.</text>
</comment>
<keyword evidence="2" id="KW-1185">Reference proteome</keyword>
<dbReference type="InterPro" id="IPR007236">
    <property type="entry name" value="SlyX"/>
</dbReference>
<reference evidence="1 2" key="1">
    <citation type="submission" date="2016-10" db="EMBL/GenBank/DDBJ databases">
        <authorList>
            <person name="Varghese N."/>
            <person name="Submissions S."/>
        </authorList>
    </citation>
    <scope>NUCLEOTIDE SEQUENCE [LARGE SCALE GENOMIC DNA]</scope>
    <source>
        <strain evidence="1 2">DSM 1741</strain>
    </source>
</reference>
<sequence length="83" mass="9824">MTCGRKPCFFLKSFLGELMQKRMEDIEIKYIYLQKTVDDLNAVVIEQQKEIRELRATLMLLGKKLQDLSSMEPFDPDEKPPHY</sequence>
<evidence type="ECO:0000313" key="2">
    <source>
        <dbReference type="Proteomes" id="UP000199581"/>
    </source>
</evidence>
<evidence type="ECO:0000313" key="1">
    <source>
        <dbReference type="EMBL" id="SFL70200.1"/>
    </source>
</evidence>
<gene>
    <name evidence="1" type="ORF">SAMN05421830_10552</name>
</gene>
<proteinExistence type="predicted"/>
<dbReference type="PANTHER" id="PTHR36508:SF1">
    <property type="entry name" value="PROTEIN SLYX"/>
    <property type="match status" value="1"/>
</dbReference>
<accession>A0A8G2F5X8</accession>
<dbReference type="AlphaFoldDB" id="A0A8G2F5X8"/>